<evidence type="ECO:0000313" key="4">
    <source>
        <dbReference type="Proteomes" id="UP000179807"/>
    </source>
</evidence>
<dbReference type="InterPro" id="IPR051112">
    <property type="entry name" value="CWC26_splicing_factor"/>
</dbReference>
<evidence type="ECO:0000256" key="2">
    <source>
        <dbReference type="SAM" id="MobiDB-lite"/>
    </source>
</evidence>
<organism evidence="3 4">
    <name type="scientific">Tritrichomonas foetus</name>
    <dbReference type="NCBI Taxonomy" id="1144522"/>
    <lineage>
        <taxon>Eukaryota</taxon>
        <taxon>Metamonada</taxon>
        <taxon>Parabasalia</taxon>
        <taxon>Tritrichomonadida</taxon>
        <taxon>Tritrichomonadidae</taxon>
        <taxon>Tritrichomonas</taxon>
    </lineage>
</organism>
<keyword evidence="4" id="KW-1185">Reference proteome</keyword>
<dbReference type="EMBL" id="MLAK01000837">
    <property type="protein sequence ID" value="OHT03195.1"/>
    <property type="molecule type" value="Genomic_DNA"/>
</dbReference>
<feature type="compositionally biased region" description="Basic residues" evidence="2">
    <location>
        <begin position="13"/>
        <end position="24"/>
    </location>
</feature>
<dbReference type="AlphaFoldDB" id="A0A1J4JW09"/>
<reference evidence="3" key="1">
    <citation type="submission" date="2016-10" db="EMBL/GenBank/DDBJ databases">
        <authorList>
            <person name="Benchimol M."/>
            <person name="Almeida L.G."/>
            <person name="Vasconcelos A.T."/>
            <person name="Perreira-Neves A."/>
            <person name="Rosa I.A."/>
            <person name="Tasca T."/>
            <person name="Bogo M.R."/>
            <person name="de Souza W."/>
        </authorList>
    </citation>
    <scope>NUCLEOTIDE SEQUENCE [LARGE SCALE GENOMIC DNA]</scope>
    <source>
        <strain evidence="3">K</strain>
    </source>
</reference>
<feature type="region of interest" description="Disordered" evidence="2">
    <location>
        <begin position="1"/>
        <end position="29"/>
    </location>
</feature>
<gene>
    <name evidence="3" type="ORF">TRFO_29504</name>
</gene>
<dbReference type="RefSeq" id="XP_068356331.1">
    <property type="nucleotide sequence ID" value="XM_068506820.1"/>
</dbReference>
<protein>
    <recommendedName>
        <fullName evidence="5">Pre-mRNA-splicing factor CWC26</fullName>
    </recommendedName>
</protein>
<dbReference type="Pfam" id="PF09736">
    <property type="entry name" value="Bud13"/>
    <property type="match status" value="1"/>
</dbReference>
<evidence type="ECO:0000256" key="1">
    <source>
        <dbReference type="ARBA" id="ARBA00011069"/>
    </source>
</evidence>
<accession>A0A1J4JW09</accession>
<sequence>MSSYQKHLERYTKKPKTGHSHNSHGSKMTVVDGDLASAYSKEELASFRISTNVVGFGESKVGHWDDNDDPDQAQSVFEKKGQSENSNENPLQDGLNGDQIASENSSDEADETFQLGEAKWREFQKQIEEQGRKAEKGNSAKEEYFMEDPLILIRRKKLKEEKKAQPNLGAPNRFGIAPGLWWDGIDRSNGYERRRFQMVNQAQAKKTKFFKASIADM</sequence>
<comment type="similarity">
    <text evidence="1">Belongs to the CWC26 family.</text>
</comment>
<dbReference type="VEuPathDB" id="TrichDB:TRFO_29504"/>
<dbReference type="OrthoDB" id="6022at2759"/>
<evidence type="ECO:0000313" key="3">
    <source>
        <dbReference type="EMBL" id="OHT03195.1"/>
    </source>
</evidence>
<comment type="caution">
    <text evidence="3">The sequence shown here is derived from an EMBL/GenBank/DDBJ whole genome shotgun (WGS) entry which is preliminary data.</text>
</comment>
<dbReference type="PANTHER" id="PTHR31809">
    <property type="entry name" value="BUD13 HOMOLOG"/>
    <property type="match status" value="1"/>
</dbReference>
<dbReference type="Proteomes" id="UP000179807">
    <property type="component" value="Unassembled WGS sequence"/>
</dbReference>
<name>A0A1J4JW09_9EUKA</name>
<dbReference type="GeneID" id="94841524"/>
<evidence type="ECO:0008006" key="5">
    <source>
        <dbReference type="Google" id="ProtNLM"/>
    </source>
</evidence>
<feature type="compositionally biased region" description="Basic and acidic residues" evidence="2">
    <location>
        <begin position="1"/>
        <end position="12"/>
    </location>
</feature>
<dbReference type="GO" id="GO:0000398">
    <property type="term" value="P:mRNA splicing, via spliceosome"/>
    <property type="evidence" value="ECO:0007669"/>
    <property type="project" value="TreeGrafter"/>
</dbReference>
<proteinExistence type="inferred from homology"/>
<dbReference type="GO" id="GO:0003723">
    <property type="term" value="F:RNA binding"/>
    <property type="evidence" value="ECO:0007669"/>
    <property type="project" value="TreeGrafter"/>
</dbReference>
<dbReference type="PANTHER" id="PTHR31809:SF0">
    <property type="entry name" value="BUD13 HOMOLOG"/>
    <property type="match status" value="1"/>
</dbReference>
<dbReference type="GO" id="GO:0005684">
    <property type="term" value="C:U2-type spliceosomal complex"/>
    <property type="evidence" value="ECO:0007669"/>
    <property type="project" value="TreeGrafter"/>
</dbReference>
<dbReference type="GO" id="GO:0070274">
    <property type="term" value="C:RES complex"/>
    <property type="evidence" value="ECO:0007669"/>
    <property type="project" value="TreeGrafter"/>
</dbReference>
<feature type="region of interest" description="Disordered" evidence="2">
    <location>
        <begin position="58"/>
        <end position="109"/>
    </location>
</feature>
<dbReference type="InterPro" id="IPR018609">
    <property type="entry name" value="Bud13"/>
</dbReference>